<feature type="region of interest" description="Disordered" evidence="7">
    <location>
        <begin position="1"/>
        <end position="72"/>
    </location>
</feature>
<sequence length="807" mass="90319">MSSALDSPSSPQSSRVSTPNKATPSPSPCKTSQSSNNEKSTTARPSSATDTDTIMRRQSAKKQQQQIQTSKDPLYSLSSASIRARKNALETVNIQRASHLYVDYIAKIKSLSVPIAIEPEITDNITTTNPSESDTSLNKMDINSEGHMSDGQVYDMASPSAAIAGNFGTAKEGQLAASSIPVSSKNYSYSENKGDPNQGLESMSRSGLLHSLIQQYFTLIHPQFMILHKNRFLVRFWAQYGPYPQAKELHAQIPQLMPENIWQGSIESPWGSSVDGEKPNPLLVMAMLALVSRHINDRGPLKSTVAEKQRRIEKSLSMINPEFKTPERESMCREKCQEAHLQDLMETDDQEEDLMDRGEQYFQWATELLKAKYEQPSLTVVQSLLLLREYATMAGKHTQAYMYGGTAITMAIGLGWHHSHLAQTPNHEDKPSTEGQNNISVEEKAEQDRQKESKAKDEEQRMCWWHCFIIDRWMSAAYNRPTNIPVHIFDKTQLQPLPKPKRLPARENESQQATMSALTPDFWLTPGEPDMATLTNSMRENAGVNMLPLGSGKTFKASPNLPSAQFRAKSFFDQQCRQALLLDDILCFLSSWSEDLFVGSVEFEKLSRALDDWHRSLADWQTFPLSGIVNYIPLDPENKGSKTNGDNGGREALSGNTNAEEGRDVVQSTLLGITFHAIRILLYRPFLRTNLRHPPCQPARASTACAQSANAMTSLAEYLLNQKDQAIQQCLLMRHQFALVTAAGIQQTNANLEDEPRLSTPAKINLLKTIRILRDADRSSWGAGVKDGIHQVLRELFPVQMKLMYNS</sequence>
<feature type="domain" description="Xylanolytic transcriptional activator regulatory" evidence="8">
    <location>
        <begin position="400"/>
        <end position="504"/>
    </location>
</feature>
<feature type="compositionally biased region" description="Basic and acidic residues" evidence="7">
    <location>
        <begin position="441"/>
        <end position="456"/>
    </location>
</feature>
<name>A0A9P6N4A0_9FUNG</name>
<evidence type="ECO:0000256" key="1">
    <source>
        <dbReference type="ARBA" id="ARBA00022723"/>
    </source>
</evidence>
<dbReference type="Proteomes" id="UP000703661">
    <property type="component" value="Unassembled WGS sequence"/>
</dbReference>
<dbReference type="Pfam" id="PF04082">
    <property type="entry name" value="Fungal_trans"/>
    <property type="match status" value="1"/>
</dbReference>
<proteinExistence type="predicted"/>
<feature type="compositionally biased region" description="Low complexity" evidence="7">
    <location>
        <begin position="61"/>
        <end position="71"/>
    </location>
</feature>
<reference evidence="9" key="1">
    <citation type="journal article" date="2020" name="Fungal Divers.">
        <title>Resolving the Mortierellaceae phylogeny through synthesis of multi-gene phylogenetics and phylogenomics.</title>
        <authorList>
            <person name="Vandepol N."/>
            <person name="Liber J."/>
            <person name="Desiro A."/>
            <person name="Na H."/>
            <person name="Kennedy M."/>
            <person name="Barry K."/>
            <person name="Grigoriev I.V."/>
            <person name="Miller A.N."/>
            <person name="O'Donnell K."/>
            <person name="Stajich J.E."/>
            <person name="Bonito G."/>
        </authorList>
    </citation>
    <scope>NUCLEOTIDE SEQUENCE</scope>
    <source>
        <strain evidence="9">NRRL 2769</strain>
    </source>
</reference>
<keyword evidence="10" id="KW-1185">Reference proteome</keyword>
<evidence type="ECO:0000256" key="4">
    <source>
        <dbReference type="ARBA" id="ARBA00023125"/>
    </source>
</evidence>
<keyword evidence="1" id="KW-0479">Metal-binding</keyword>
<dbReference type="EMBL" id="JAAAID010000026">
    <property type="protein sequence ID" value="KAG0024214.1"/>
    <property type="molecule type" value="Genomic_DNA"/>
</dbReference>
<organism evidence="9 10">
    <name type="scientific">Entomortierella chlamydospora</name>
    <dbReference type="NCBI Taxonomy" id="101097"/>
    <lineage>
        <taxon>Eukaryota</taxon>
        <taxon>Fungi</taxon>
        <taxon>Fungi incertae sedis</taxon>
        <taxon>Mucoromycota</taxon>
        <taxon>Mortierellomycotina</taxon>
        <taxon>Mortierellomycetes</taxon>
        <taxon>Mortierellales</taxon>
        <taxon>Mortierellaceae</taxon>
        <taxon>Entomortierella</taxon>
    </lineage>
</organism>
<keyword evidence="2" id="KW-0862">Zinc</keyword>
<evidence type="ECO:0000256" key="7">
    <source>
        <dbReference type="SAM" id="MobiDB-lite"/>
    </source>
</evidence>
<keyword evidence="5" id="KW-0804">Transcription</keyword>
<dbReference type="AlphaFoldDB" id="A0A9P6N4A0"/>
<dbReference type="GO" id="GO:0006351">
    <property type="term" value="P:DNA-templated transcription"/>
    <property type="evidence" value="ECO:0007669"/>
    <property type="project" value="InterPro"/>
</dbReference>
<dbReference type="PANTHER" id="PTHR31313">
    <property type="entry name" value="TY1 ENHANCER ACTIVATOR"/>
    <property type="match status" value="1"/>
</dbReference>
<keyword evidence="4" id="KW-0238">DNA-binding</keyword>
<feature type="region of interest" description="Disordered" evidence="7">
    <location>
        <begin position="639"/>
        <end position="659"/>
    </location>
</feature>
<gene>
    <name evidence="9" type="ORF">BGZ80_005252</name>
</gene>
<accession>A0A9P6N4A0</accession>
<evidence type="ECO:0000256" key="2">
    <source>
        <dbReference type="ARBA" id="ARBA00022833"/>
    </source>
</evidence>
<dbReference type="InterPro" id="IPR007219">
    <property type="entry name" value="XnlR_reg_dom"/>
</dbReference>
<evidence type="ECO:0000256" key="3">
    <source>
        <dbReference type="ARBA" id="ARBA00023015"/>
    </source>
</evidence>
<protein>
    <recommendedName>
        <fullName evidence="8">Xylanolytic transcriptional activator regulatory domain-containing protein</fullName>
    </recommendedName>
</protein>
<evidence type="ECO:0000259" key="8">
    <source>
        <dbReference type="SMART" id="SM00906"/>
    </source>
</evidence>
<dbReference type="PANTHER" id="PTHR31313:SF81">
    <property type="entry name" value="TY1 ENHANCER ACTIVATOR"/>
    <property type="match status" value="1"/>
</dbReference>
<keyword evidence="3" id="KW-0805">Transcription regulation</keyword>
<dbReference type="SMART" id="SM00906">
    <property type="entry name" value="Fungal_trans"/>
    <property type="match status" value="1"/>
</dbReference>
<dbReference type="InterPro" id="IPR051615">
    <property type="entry name" value="Transcr_Regulatory_Elem"/>
</dbReference>
<evidence type="ECO:0000313" key="9">
    <source>
        <dbReference type="EMBL" id="KAG0024214.1"/>
    </source>
</evidence>
<evidence type="ECO:0000256" key="6">
    <source>
        <dbReference type="ARBA" id="ARBA00023242"/>
    </source>
</evidence>
<feature type="region of interest" description="Disordered" evidence="7">
    <location>
        <begin position="421"/>
        <end position="456"/>
    </location>
</feature>
<evidence type="ECO:0000313" key="10">
    <source>
        <dbReference type="Proteomes" id="UP000703661"/>
    </source>
</evidence>
<comment type="caution">
    <text evidence="9">The sequence shown here is derived from an EMBL/GenBank/DDBJ whole genome shotgun (WGS) entry which is preliminary data.</text>
</comment>
<feature type="compositionally biased region" description="Low complexity" evidence="7">
    <location>
        <begin position="1"/>
        <end position="19"/>
    </location>
</feature>
<evidence type="ECO:0000256" key="5">
    <source>
        <dbReference type="ARBA" id="ARBA00023163"/>
    </source>
</evidence>
<keyword evidence="6" id="KW-0539">Nucleus</keyword>
<feature type="compositionally biased region" description="Polar residues" evidence="7">
    <location>
        <begin position="20"/>
        <end position="52"/>
    </location>
</feature>
<dbReference type="GO" id="GO:0008270">
    <property type="term" value="F:zinc ion binding"/>
    <property type="evidence" value="ECO:0007669"/>
    <property type="project" value="InterPro"/>
</dbReference>
<dbReference type="CDD" id="cd12148">
    <property type="entry name" value="fungal_TF_MHR"/>
    <property type="match status" value="1"/>
</dbReference>
<dbReference type="GO" id="GO:0003677">
    <property type="term" value="F:DNA binding"/>
    <property type="evidence" value="ECO:0007669"/>
    <property type="project" value="UniProtKB-KW"/>
</dbReference>